<evidence type="ECO:0000313" key="3">
    <source>
        <dbReference type="EMBL" id="MBD2846613.1"/>
    </source>
</evidence>
<dbReference type="EMBL" id="JACXIZ010000026">
    <property type="protein sequence ID" value="MBD2846613.1"/>
    <property type="molecule type" value="Genomic_DNA"/>
</dbReference>
<feature type="compositionally biased region" description="Basic and acidic residues" evidence="1">
    <location>
        <begin position="17"/>
        <end position="30"/>
    </location>
</feature>
<sequence length="256" mass="28814">MLEKIKAFFQMRTQSESGKKQTGKEIDKAKRSSGSQAAPKPPKQKVAAARIGELGEHKIDLQLDQLPKDCMYMSDLLLPNSKSRTGYSQLDHAVVSPYGIFVIETKNYAGEIKGARQDRNWRVSNRYNLYNPLLQNKGHIKALQAHLSEFNGVKYISMISFTMRCRFSLDPDLRKIHSDELVVYDVELSEYIARKLLRLKAELPQRTLSRDEVEAICTKINGLNVDDAKARAEHARLAGGRKKETGGVGYTGDAQS</sequence>
<dbReference type="Pfam" id="PF08378">
    <property type="entry name" value="NERD"/>
    <property type="match status" value="1"/>
</dbReference>
<evidence type="ECO:0000256" key="1">
    <source>
        <dbReference type="SAM" id="MobiDB-lite"/>
    </source>
</evidence>
<feature type="region of interest" description="Disordered" evidence="1">
    <location>
        <begin position="1"/>
        <end position="44"/>
    </location>
</feature>
<accession>A0A927BTP5</accession>
<keyword evidence="4" id="KW-1185">Reference proteome</keyword>
<dbReference type="InterPro" id="IPR011528">
    <property type="entry name" value="NERD"/>
</dbReference>
<feature type="region of interest" description="Disordered" evidence="1">
    <location>
        <begin position="236"/>
        <end position="256"/>
    </location>
</feature>
<dbReference type="Proteomes" id="UP000621560">
    <property type="component" value="Unassembled WGS sequence"/>
</dbReference>
<proteinExistence type="predicted"/>
<comment type="caution">
    <text evidence="3">The sequence shown here is derived from an EMBL/GenBank/DDBJ whole genome shotgun (WGS) entry which is preliminary data.</text>
</comment>
<organism evidence="3 4">
    <name type="scientific">Paenibacillus sabuli</name>
    <dbReference type="NCBI Taxonomy" id="2772509"/>
    <lineage>
        <taxon>Bacteria</taxon>
        <taxon>Bacillati</taxon>
        <taxon>Bacillota</taxon>
        <taxon>Bacilli</taxon>
        <taxon>Bacillales</taxon>
        <taxon>Paenibacillaceae</taxon>
        <taxon>Paenibacillus</taxon>
    </lineage>
</organism>
<dbReference type="RefSeq" id="WP_190919181.1">
    <property type="nucleotide sequence ID" value="NZ_JACXIZ010000026.1"/>
</dbReference>
<name>A0A927BTP5_9BACL</name>
<evidence type="ECO:0000313" key="4">
    <source>
        <dbReference type="Proteomes" id="UP000621560"/>
    </source>
</evidence>
<feature type="compositionally biased region" description="Basic and acidic residues" evidence="1">
    <location>
        <begin position="236"/>
        <end position="245"/>
    </location>
</feature>
<protein>
    <submittedName>
        <fullName evidence="3">NERD domain-containing protein</fullName>
    </submittedName>
</protein>
<dbReference type="PROSITE" id="PS50965">
    <property type="entry name" value="NERD"/>
    <property type="match status" value="1"/>
</dbReference>
<reference evidence="3" key="1">
    <citation type="submission" date="2020-09" db="EMBL/GenBank/DDBJ databases">
        <title>A novel bacterium of genus Paenibacillus, isolated from South China Sea.</title>
        <authorList>
            <person name="Huang H."/>
            <person name="Mo K."/>
            <person name="Hu Y."/>
        </authorList>
    </citation>
    <scope>NUCLEOTIDE SEQUENCE</scope>
    <source>
        <strain evidence="3">IB182496</strain>
    </source>
</reference>
<gene>
    <name evidence="3" type="ORF">IDH44_15540</name>
</gene>
<dbReference type="AlphaFoldDB" id="A0A927BTP5"/>
<feature type="domain" description="NERD" evidence="2">
    <location>
        <begin position="51"/>
        <end position="166"/>
    </location>
</feature>
<evidence type="ECO:0000259" key="2">
    <source>
        <dbReference type="PROSITE" id="PS50965"/>
    </source>
</evidence>